<dbReference type="GeneID" id="30413209"/>
<reference evidence="1 2" key="1">
    <citation type="submission" date="2016-08" db="EMBL/GenBank/DDBJ databases">
        <authorList>
            <person name="Seilhamer J.J."/>
        </authorList>
    </citation>
    <scope>NUCLEOTIDE SEQUENCE [LARGE SCALE GENOMIC DNA]</scope>
    <source>
        <strain evidence="1">Buetzberg</strain>
    </source>
</reference>
<evidence type="ECO:0000313" key="2">
    <source>
        <dbReference type="Proteomes" id="UP000094707"/>
    </source>
</evidence>
<dbReference type="RefSeq" id="WP_071907928.1">
    <property type="nucleotide sequence ID" value="NZ_LT607756.1"/>
</dbReference>
<dbReference type="Proteomes" id="UP000094707">
    <property type="component" value="Chromosome I"/>
</dbReference>
<dbReference type="KEGG" id="mcub:MCBB_2374"/>
<organism evidence="1 2">
    <name type="scientific">Methanobacterium congolense</name>
    <dbReference type="NCBI Taxonomy" id="118062"/>
    <lineage>
        <taxon>Archaea</taxon>
        <taxon>Methanobacteriati</taxon>
        <taxon>Methanobacteriota</taxon>
        <taxon>Methanomada group</taxon>
        <taxon>Methanobacteria</taxon>
        <taxon>Methanobacteriales</taxon>
        <taxon>Methanobacteriaceae</taxon>
        <taxon>Methanobacterium</taxon>
    </lineage>
</organism>
<proteinExistence type="predicted"/>
<evidence type="ECO:0000313" key="1">
    <source>
        <dbReference type="EMBL" id="SCG86910.1"/>
    </source>
</evidence>
<name>A0A1D3L5Y0_9EURY</name>
<dbReference type="AlphaFoldDB" id="A0A1D3L5Y0"/>
<protein>
    <submittedName>
        <fullName evidence="1">Region of a membrane-bound protein predicted to be embedded in the membrane</fullName>
    </submittedName>
</protein>
<sequence length="142" mass="16557">MNNRINKNVPLVLFVLLGVFIGLQIAEPVSAVKLVDHGFVTFKDQNSTVNYSWKTYQYSKNNVKIIGYESEPQLGIKVKLNFYLKKVQKNKLKITMQICGFYYQGRYYKYSDSSHEYVKTRMSAAQFYWKCLKPELKSGSLN</sequence>
<keyword evidence="2" id="KW-1185">Reference proteome</keyword>
<dbReference type="EMBL" id="LT607756">
    <property type="protein sequence ID" value="SCG86910.1"/>
    <property type="molecule type" value="Genomic_DNA"/>
</dbReference>
<gene>
    <name evidence="1" type="ORF">MCBB_2374</name>
</gene>
<accession>A0A1D3L5Y0</accession>